<organism evidence="1 2">
    <name type="scientific">Entomophthora muscae</name>
    <dbReference type="NCBI Taxonomy" id="34485"/>
    <lineage>
        <taxon>Eukaryota</taxon>
        <taxon>Fungi</taxon>
        <taxon>Fungi incertae sedis</taxon>
        <taxon>Zoopagomycota</taxon>
        <taxon>Entomophthoromycotina</taxon>
        <taxon>Entomophthoromycetes</taxon>
        <taxon>Entomophthorales</taxon>
        <taxon>Entomophthoraceae</taxon>
        <taxon>Entomophthora</taxon>
    </lineage>
</organism>
<keyword evidence="2" id="KW-1185">Reference proteome</keyword>
<accession>A0ACC2SS94</accession>
<protein>
    <submittedName>
        <fullName evidence="1">Uncharacterized protein</fullName>
    </submittedName>
</protein>
<evidence type="ECO:0000313" key="2">
    <source>
        <dbReference type="Proteomes" id="UP001165960"/>
    </source>
</evidence>
<feature type="non-terminal residue" evidence="1">
    <location>
        <position position="171"/>
    </location>
</feature>
<gene>
    <name evidence="1" type="ORF">DSO57_1021448</name>
</gene>
<dbReference type="Proteomes" id="UP001165960">
    <property type="component" value="Unassembled WGS sequence"/>
</dbReference>
<evidence type="ECO:0000313" key="1">
    <source>
        <dbReference type="EMBL" id="KAJ9065269.1"/>
    </source>
</evidence>
<name>A0ACC2SS94_9FUNG</name>
<comment type="caution">
    <text evidence="1">The sequence shown here is derived from an EMBL/GenBank/DDBJ whole genome shotgun (WGS) entry which is preliminary data.</text>
</comment>
<sequence length="171" mass="18554">MELVIRVDKIFQQLKDVTNREIGGLRLWERESVKIMNKWQNENTGPNQKVASLKTKLSKALLQEGSNKKGLNKHDHGNYGWMSLDPAQAITKAGPPASGITPPLNKFKGSSDLLPTDKIHTGSILPKLKDVPSHGPTSLIAAIPTAATGRSSPIISFPPIAANPNFIHPTL</sequence>
<dbReference type="EMBL" id="QTSX02004364">
    <property type="protein sequence ID" value="KAJ9065269.1"/>
    <property type="molecule type" value="Genomic_DNA"/>
</dbReference>
<reference evidence="1" key="1">
    <citation type="submission" date="2022-04" db="EMBL/GenBank/DDBJ databases">
        <title>Genome of the entomopathogenic fungus Entomophthora muscae.</title>
        <authorList>
            <person name="Elya C."/>
            <person name="Lovett B.R."/>
            <person name="Lee E."/>
            <person name="Macias A.M."/>
            <person name="Hajek A.E."/>
            <person name="De Bivort B.L."/>
            <person name="Kasson M.T."/>
            <person name="De Fine Licht H.H."/>
            <person name="Stajich J.E."/>
        </authorList>
    </citation>
    <scope>NUCLEOTIDE SEQUENCE</scope>
    <source>
        <strain evidence="1">Berkeley</strain>
    </source>
</reference>
<proteinExistence type="predicted"/>